<accession>A0A246RZP6</accession>
<dbReference type="CDD" id="cd00207">
    <property type="entry name" value="fer2"/>
    <property type="match status" value="1"/>
</dbReference>
<evidence type="ECO:0000256" key="6">
    <source>
        <dbReference type="ARBA" id="ARBA00023002"/>
    </source>
</evidence>
<dbReference type="EMBL" id="JPUA01000028">
    <property type="protein sequence ID" value="OWV29642.1"/>
    <property type="molecule type" value="Genomic_DNA"/>
</dbReference>
<dbReference type="GO" id="GO:0016491">
    <property type="term" value="F:oxidoreductase activity"/>
    <property type="evidence" value="ECO:0007669"/>
    <property type="project" value="UniProtKB-KW"/>
</dbReference>
<evidence type="ECO:0000256" key="2">
    <source>
        <dbReference type="ARBA" id="ARBA00022630"/>
    </source>
</evidence>
<evidence type="ECO:0000256" key="1">
    <source>
        <dbReference type="ARBA" id="ARBA00001917"/>
    </source>
</evidence>
<dbReference type="InterPro" id="IPR050415">
    <property type="entry name" value="MRET"/>
</dbReference>
<keyword evidence="4" id="KW-0001">2Fe-2S</keyword>
<dbReference type="PRINTS" id="PR00409">
    <property type="entry name" value="PHDIOXRDTASE"/>
</dbReference>
<dbReference type="PANTHER" id="PTHR47354:SF1">
    <property type="entry name" value="CARNITINE MONOOXYGENASE REDUCTASE SUBUNIT"/>
    <property type="match status" value="1"/>
</dbReference>
<keyword evidence="3" id="KW-0288">FMN</keyword>
<dbReference type="GO" id="GO:0051537">
    <property type="term" value="F:2 iron, 2 sulfur cluster binding"/>
    <property type="evidence" value="ECO:0007669"/>
    <property type="project" value="UniProtKB-KW"/>
</dbReference>
<comment type="caution">
    <text evidence="11">The sequence shown here is derived from an EMBL/GenBank/DDBJ whole genome shotgun (WGS) entry which is preliminary data.</text>
</comment>
<dbReference type="InterPro" id="IPR036010">
    <property type="entry name" value="2Fe-2S_ferredoxin-like_sf"/>
</dbReference>
<dbReference type="PROSITE" id="PS51085">
    <property type="entry name" value="2FE2S_FER_2"/>
    <property type="match status" value="1"/>
</dbReference>
<dbReference type="SUPFAM" id="SSF63380">
    <property type="entry name" value="Riboflavin synthase domain-like"/>
    <property type="match status" value="1"/>
</dbReference>
<evidence type="ECO:0000256" key="8">
    <source>
        <dbReference type="ARBA" id="ARBA00023014"/>
    </source>
</evidence>
<dbReference type="OrthoDB" id="4258484at2"/>
<keyword evidence="6" id="KW-0560">Oxidoreductase</keyword>
<dbReference type="InterPro" id="IPR006058">
    <property type="entry name" value="2Fe2S_fd_BS"/>
</dbReference>
<feature type="domain" description="FAD-binding FR-type" evidence="10">
    <location>
        <begin position="3"/>
        <end position="105"/>
    </location>
</feature>
<dbReference type="GO" id="GO:0046872">
    <property type="term" value="F:metal ion binding"/>
    <property type="evidence" value="ECO:0007669"/>
    <property type="project" value="UniProtKB-KW"/>
</dbReference>
<evidence type="ECO:0000256" key="5">
    <source>
        <dbReference type="ARBA" id="ARBA00022723"/>
    </source>
</evidence>
<feature type="domain" description="2Fe-2S ferredoxin-type" evidence="9">
    <location>
        <begin position="233"/>
        <end position="318"/>
    </location>
</feature>
<evidence type="ECO:0000313" key="11">
    <source>
        <dbReference type="EMBL" id="OWV29642.1"/>
    </source>
</evidence>
<dbReference type="Pfam" id="PF22290">
    <property type="entry name" value="DmmA-like_N"/>
    <property type="match status" value="1"/>
</dbReference>
<keyword evidence="11" id="KW-0808">Transferase</keyword>
<dbReference type="Gene3D" id="2.40.30.10">
    <property type="entry name" value="Translation factors"/>
    <property type="match status" value="1"/>
</dbReference>
<dbReference type="Gene3D" id="3.10.20.30">
    <property type="match status" value="1"/>
</dbReference>
<evidence type="ECO:0000259" key="9">
    <source>
        <dbReference type="PROSITE" id="PS51085"/>
    </source>
</evidence>
<dbReference type="PROSITE" id="PS00197">
    <property type="entry name" value="2FE2S_FER_1"/>
    <property type="match status" value="1"/>
</dbReference>
<keyword evidence="5" id="KW-0479">Metal-binding</keyword>
<dbReference type="GO" id="GO:0032259">
    <property type="term" value="P:methylation"/>
    <property type="evidence" value="ECO:0007669"/>
    <property type="project" value="UniProtKB-KW"/>
</dbReference>
<proteinExistence type="predicted"/>
<dbReference type="CDD" id="cd06185">
    <property type="entry name" value="PDR_like"/>
    <property type="match status" value="1"/>
</dbReference>
<dbReference type="InterPro" id="IPR012675">
    <property type="entry name" value="Beta-grasp_dom_sf"/>
</dbReference>
<evidence type="ECO:0000313" key="12">
    <source>
        <dbReference type="Proteomes" id="UP000197334"/>
    </source>
</evidence>
<dbReference type="PANTHER" id="PTHR47354">
    <property type="entry name" value="NADH OXIDOREDUCTASE HCR"/>
    <property type="match status" value="1"/>
</dbReference>
<protein>
    <submittedName>
        <fullName evidence="11">Vanillate O-demethylase oxidoreductase</fullName>
    </submittedName>
</protein>
<dbReference type="RefSeq" id="WP_088700093.1">
    <property type="nucleotide sequence ID" value="NZ_JPUA01000028.1"/>
</dbReference>
<name>A0A246RZP6_9GAMM</name>
<sequence length="318" mass="34377">MQDDIMTLRVVRRDIQTNEIAVIDLAAESGADLPAFEAGAHIDIHLDEGLVRQYSLSNPPGERHRYRLGVLLDPASRGGSKAVHERLHEGVQVKVGVPRNLFPLDGSAPHSLLVGGGIGITPMIAMAYELRDAGRSFELHYCCRGRDKAAFIDELESAFGDALVMHFDDEEAAQRLDIKALLGAQPADTHLYVCGPTGFMDWVIGAAGQAEWPHSRVHSEYFSAEVDTSGAAFEVEAVASGVTVQVEEGMSIAQALRAAGVKVNVSCEEGVCGTCICEVLEGTPDHRDHFLSEEEKEDNDQIAVCCSRAKSARLVIDL</sequence>
<evidence type="ECO:0000256" key="7">
    <source>
        <dbReference type="ARBA" id="ARBA00023004"/>
    </source>
</evidence>
<keyword evidence="11" id="KW-0489">Methyltransferase</keyword>
<keyword evidence="2" id="KW-0285">Flavoprotein</keyword>
<dbReference type="Gene3D" id="3.40.50.80">
    <property type="entry name" value="Nucleotide-binding domain of ferredoxin-NADP reductase (FNR) module"/>
    <property type="match status" value="1"/>
</dbReference>
<reference evidence="11 12" key="1">
    <citation type="submission" date="2014-08" db="EMBL/GenBank/DDBJ databases">
        <title>Draft genome sequence of a novel L-asparaginase producing marine bacterium, Halomonas campaniensis.</title>
        <authorList>
            <person name="Sundarakrishnan B."/>
            <person name="Moushumi Priya A."/>
            <person name="Raman G."/>
            <person name="Sakthivel N."/>
            <person name="Park S."/>
            <person name="Jayachandran S."/>
        </authorList>
    </citation>
    <scope>NUCLEOTIDE SEQUENCE [LARGE SCALE GENOMIC DNA]</scope>
    <source>
        <strain evidence="11 12">SK03</strain>
    </source>
</reference>
<keyword evidence="8" id="KW-0411">Iron-sulfur</keyword>
<dbReference type="Pfam" id="PF00111">
    <property type="entry name" value="Fer2"/>
    <property type="match status" value="1"/>
</dbReference>
<dbReference type="SUPFAM" id="SSF54292">
    <property type="entry name" value="2Fe-2S ferredoxin-like"/>
    <property type="match status" value="1"/>
</dbReference>
<dbReference type="InterPro" id="IPR017938">
    <property type="entry name" value="Riboflavin_synthase-like_b-brl"/>
</dbReference>
<dbReference type="InterPro" id="IPR001041">
    <property type="entry name" value="2Fe-2S_ferredoxin-type"/>
</dbReference>
<evidence type="ECO:0000256" key="3">
    <source>
        <dbReference type="ARBA" id="ARBA00022643"/>
    </source>
</evidence>
<evidence type="ECO:0000256" key="4">
    <source>
        <dbReference type="ARBA" id="ARBA00022714"/>
    </source>
</evidence>
<evidence type="ECO:0000259" key="10">
    <source>
        <dbReference type="PROSITE" id="PS51384"/>
    </source>
</evidence>
<keyword evidence="12" id="KW-1185">Reference proteome</keyword>
<dbReference type="PROSITE" id="PS51384">
    <property type="entry name" value="FAD_FR"/>
    <property type="match status" value="1"/>
</dbReference>
<gene>
    <name evidence="11" type="ORF">JI62_10290</name>
</gene>
<dbReference type="InterPro" id="IPR017927">
    <property type="entry name" value="FAD-bd_FR_type"/>
</dbReference>
<comment type="cofactor">
    <cofactor evidence="1">
        <name>FMN</name>
        <dbReference type="ChEBI" id="CHEBI:58210"/>
    </cofactor>
</comment>
<dbReference type="SUPFAM" id="SSF52343">
    <property type="entry name" value="Ferredoxin reductase-like, C-terminal NADP-linked domain"/>
    <property type="match status" value="1"/>
</dbReference>
<dbReference type="InterPro" id="IPR039261">
    <property type="entry name" value="FNR_nucleotide-bd"/>
</dbReference>
<dbReference type="InterPro" id="IPR054582">
    <property type="entry name" value="DmmA-like_N"/>
</dbReference>
<dbReference type="GO" id="GO:0008168">
    <property type="term" value="F:methyltransferase activity"/>
    <property type="evidence" value="ECO:0007669"/>
    <property type="project" value="UniProtKB-KW"/>
</dbReference>
<dbReference type="Proteomes" id="UP000197334">
    <property type="component" value="Unassembled WGS sequence"/>
</dbReference>
<keyword evidence="7" id="KW-0408">Iron</keyword>
<dbReference type="AlphaFoldDB" id="A0A246RZP6"/>
<organism evidence="11 12">
    <name type="scientific">Halomonas campaniensis</name>
    <dbReference type="NCBI Taxonomy" id="213554"/>
    <lineage>
        <taxon>Bacteria</taxon>
        <taxon>Pseudomonadati</taxon>
        <taxon>Pseudomonadota</taxon>
        <taxon>Gammaproteobacteria</taxon>
        <taxon>Oceanospirillales</taxon>
        <taxon>Halomonadaceae</taxon>
        <taxon>Halomonas</taxon>
    </lineage>
</organism>